<dbReference type="GO" id="GO:0006518">
    <property type="term" value="P:peptide metabolic process"/>
    <property type="evidence" value="ECO:0007669"/>
    <property type="project" value="InterPro"/>
</dbReference>
<evidence type="ECO:0000256" key="2">
    <source>
        <dbReference type="ARBA" id="ARBA00022723"/>
    </source>
</evidence>
<dbReference type="AlphaFoldDB" id="A0A814CBP3"/>
<feature type="binding site" evidence="9">
    <location>
        <position position="138"/>
    </location>
    <ligand>
        <name>Ca(2+)</name>
        <dbReference type="ChEBI" id="CHEBI:29108"/>
        <note>structural</note>
    </ligand>
</feature>
<feature type="repeat" description="NHL" evidence="11">
    <location>
        <begin position="175"/>
        <end position="213"/>
    </location>
</feature>
<dbReference type="PANTHER" id="PTHR10680">
    <property type="entry name" value="PEPTIDYL-GLYCINE ALPHA-AMIDATING MONOOXYGENASE"/>
    <property type="match status" value="1"/>
</dbReference>
<feature type="binding site" evidence="8">
    <location>
        <position position="84"/>
    </location>
    <ligand>
        <name>a protein</name>
        <dbReference type="ChEBI" id="CHEBI:16541"/>
    </ligand>
    <ligandPart>
        <name>C-terminal Xaa-(2S)-2-hydroxyglycine residue</name>
        <dbReference type="ChEBI" id="CHEBI:142768"/>
    </ligandPart>
</feature>
<dbReference type="Gene3D" id="2.120.10.30">
    <property type="entry name" value="TolB, C-terminal domain"/>
    <property type="match status" value="1"/>
</dbReference>
<evidence type="ECO:0000256" key="8">
    <source>
        <dbReference type="PIRSR" id="PIRSR600720-1"/>
    </source>
</evidence>
<feature type="chain" id="PRO_5032918936" description="peptidylamidoglycolate lyase" evidence="12">
    <location>
        <begin position="20"/>
        <end position="365"/>
    </location>
</feature>
<evidence type="ECO:0000313" key="14">
    <source>
        <dbReference type="Proteomes" id="UP000663889"/>
    </source>
</evidence>
<evidence type="ECO:0000256" key="7">
    <source>
        <dbReference type="ARBA" id="ARBA00023239"/>
    </source>
</evidence>
<evidence type="ECO:0000256" key="4">
    <source>
        <dbReference type="ARBA" id="ARBA00022737"/>
    </source>
</evidence>
<evidence type="ECO:0000313" key="13">
    <source>
        <dbReference type="EMBL" id="CAF0939814.1"/>
    </source>
</evidence>
<dbReference type="PANTHER" id="PTHR10680:SF14">
    <property type="entry name" value="PEPTIDYL-GLYCINE ALPHA-AMIDATING MONOOXYGENASE"/>
    <property type="match status" value="1"/>
</dbReference>
<dbReference type="GO" id="GO:0004598">
    <property type="term" value="F:peptidylamidoglycolate lyase activity"/>
    <property type="evidence" value="ECO:0007669"/>
    <property type="project" value="UniProtKB-EC"/>
</dbReference>
<evidence type="ECO:0000256" key="10">
    <source>
        <dbReference type="PIRSR" id="PIRSR600720-3"/>
    </source>
</evidence>
<keyword evidence="9" id="KW-0862">Zinc</keyword>
<comment type="cofactor">
    <cofactor evidence="9">
        <name>Zn(2+)</name>
        <dbReference type="ChEBI" id="CHEBI:29105"/>
    </cofactor>
    <text evidence="9">Binds one Zn(2+) ion per subunit.</text>
</comment>
<accession>A0A814CBP3</accession>
<evidence type="ECO:0000256" key="9">
    <source>
        <dbReference type="PIRSR" id="PIRSR600720-2"/>
    </source>
</evidence>
<dbReference type="PRINTS" id="PR00790">
    <property type="entry name" value="PAMONOXGNASE"/>
</dbReference>
<organism evidence="13 14">
    <name type="scientific">Rotaria sordida</name>
    <dbReference type="NCBI Taxonomy" id="392033"/>
    <lineage>
        <taxon>Eukaryota</taxon>
        <taxon>Metazoa</taxon>
        <taxon>Spiralia</taxon>
        <taxon>Gnathifera</taxon>
        <taxon>Rotifera</taxon>
        <taxon>Eurotatoria</taxon>
        <taxon>Bdelloidea</taxon>
        <taxon>Philodinida</taxon>
        <taxon>Philodinidae</taxon>
        <taxon>Rotaria</taxon>
    </lineage>
</organism>
<dbReference type="GO" id="GO:0016020">
    <property type="term" value="C:membrane"/>
    <property type="evidence" value="ECO:0007669"/>
    <property type="project" value="InterPro"/>
</dbReference>
<keyword evidence="9" id="KW-0106">Calcium</keyword>
<feature type="binding site" evidence="8">
    <location>
        <position position="202"/>
    </location>
    <ligand>
        <name>a protein</name>
        <dbReference type="ChEBI" id="CHEBI:16541"/>
    </ligand>
    <ligandPart>
        <name>C-terminal Xaa-(2S)-2-hydroxyglycine residue</name>
        <dbReference type="ChEBI" id="CHEBI:142768"/>
    </ligandPart>
</feature>
<dbReference type="EC" id="4.3.2.5" evidence="1"/>
<feature type="binding site" evidence="9">
    <location>
        <position position="233"/>
    </location>
    <ligand>
        <name>Zn(2+)</name>
        <dbReference type="ChEBI" id="CHEBI:29105"/>
        <note>catalytic</note>
    </ligand>
</feature>
<keyword evidence="7" id="KW-0456">Lyase</keyword>
<reference evidence="13" key="1">
    <citation type="submission" date="2021-02" db="EMBL/GenBank/DDBJ databases">
        <authorList>
            <person name="Nowell W R."/>
        </authorList>
    </citation>
    <scope>NUCLEOTIDE SEQUENCE</scope>
</reference>
<gene>
    <name evidence="13" type="ORF">SEV965_LOCUS7647</name>
</gene>
<name>A0A814CBP3_9BILA</name>
<feature type="binding site" evidence="9">
    <location>
        <position position="136"/>
    </location>
    <ligand>
        <name>Zn(2+)</name>
        <dbReference type="ChEBI" id="CHEBI:29105"/>
        <note>catalytic</note>
    </ligand>
</feature>
<feature type="binding site" evidence="9">
    <location>
        <position position="338"/>
    </location>
    <ligand>
        <name>Ca(2+)</name>
        <dbReference type="ChEBI" id="CHEBI:29108"/>
        <note>structural</note>
    </ligand>
</feature>
<dbReference type="PROSITE" id="PS51125">
    <property type="entry name" value="NHL"/>
    <property type="match status" value="1"/>
</dbReference>
<dbReference type="CDD" id="cd14958">
    <property type="entry name" value="NHL_PAL_like"/>
    <property type="match status" value="1"/>
</dbReference>
<feature type="binding site" evidence="8">
    <location>
        <position position="249"/>
    </location>
    <ligand>
        <name>a protein</name>
        <dbReference type="ChEBI" id="CHEBI:16541"/>
    </ligand>
    <ligandPart>
        <name>C-terminal Xaa-(2S)-2-hydroxyglycine residue</name>
        <dbReference type="ChEBI" id="CHEBI:142768"/>
    </ligandPart>
</feature>
<evidence type="ECO:0000256" key="11">
    <source>
        <dbReference type="PROSITE-ProRule" id="PRU00504"/>
    </source>
</evidence>
<dbReference type="InterPro" id="IPR011042">
    <property type="entry name" value="6-blade_b-propeller_TolB-like"/>
</dbReference>
<dbReference type="Pfam" id="PF01436">
    <property type="entry name" value="NHL"/>
    <property type="match status" value="1"/>
</dbReference>
<feature type="signal peptide" evidence="12">
    <location>
        <begin position="1"/>
        <end position="19"/>
    </location>
</feature>
<comment type="caution">
    <text evidence="13">The sequence shown here is derived from an EMBL/GenBank/DDBJ whole genome shotgun (WGS) entry which is preliminary data.</text>
</comment>
<protein>
    <recommendedName>
        <fullName evidence="1">peptidylamidoglycolate lyase</fullName>
        <ecNumber evidence="1">4.3.2.5</ecNumber>
    </recommendedName>
</protein>
<feature type="disulfide bond" evidence="10">
    <location>
        <begin position="245"/>
        <end position="256"/>
    </location>
</feature>
<evidence type="ECO:0000256" key="3">
    <source>
        <dbReference type="ARBA" id="ARBA00022729"/>
    </source>
</evidence>
<evidence type="ECO:0000256" key="5">
    <source>
        <dbReference type="ARBA" id="ARBA00023157"/>
    </source>
</evidence>
<dbReference type="InterPro" id="IPR001258">
    <property type="entry name" value="NHL_repeat"/>
</dbReference>
<keyword evidence="3 12" id="KW-0732">Signal</keyword>
<sequence>MEYLTLLLVFIAFVLNVNGRAFHERFISSSSNSDERIITYKVIGKQPLKMVSSDQDSQHEYKLGQVSGLAASVKNPNRLFIFHRASREWNQESFPDGVNFDKNKFGVIPENTILTVNTRTGQIIDQWGNNTFYMPHGLSVDIEENLWLTDVGMHQVFKYSKGERVLTLGESFVAGSDSSHFCKPTDVVTSNDGSNIYVADGYCNARIVKFDSKGNFIKEYSMPQGEQPLIIPHSIIIMETFHLVCVADRENGRIVCFNEENDDDQTNDYDQVKAIIDHPLMKTVYAIDYDPNKHRLYAVSGRNGKNRALGFTFSVHPESFGQLIATWEPHDKFGEPHDLTLSVNGRSLFVGEIRPNRIDSFDVLN</sequence>
<feature type="binding site" evidence="9">
    <location>
        <position position="337"/>
    </location>
    <ligand>
        <name>Zn(2+)</name>
        <dbReference type="ChEBI" id="CHEBI:29105"/>
        <note>catalytic</note>
    </ligand>
</feature>
<keyword evidence="5 10" id="KW-1015">Disulfide bond</keyword>
<dbReference type="EMBL" id="CAJNOU010000270">
    <property type="protein sequence ID" value="CAF0939814.1"/>
    <property type="molecule type" value="Genomic_DNA"/>
</dbReference>
<evidence type="ECO:0000256" key="6">
    <source>
        <dbReference type="ARBA" id="ARBA00023180"/>
    </source>
</evidence>
<keyword evidence="4" id="KW-0677">Repeat</keyword>
<keyword evidence="2 9" id="KW-0479">Metal-binding</keyword>
<dbReference type="SUPFAM" id="SSF63829">
    <property type="entry name" value="Calcium-dependent phosphotriesterase"/>
    <property type="match status" value="1"/>
</dbReference>
<dbReference type="GO" id="GO:0046872">
    <property type="term" value="F:metal ion binding"/>
    <property type="evidence" value="ECO:0007669"/>
    <property type="project" value="UniProtKB-KW"/>
</dbReference>
<dbReference type="InterPro" id="IPR000720">
    <property type="entry name" value="PHM/PAL"/>
</dbReference>
<feature type="binding site" evidence="9">
    <location>
        <position position="69"/>
    </location>
    <ligand>
        <name>Ca(2+)</name>
        <dbReference type="ChEBI" id="CHEBI:29108"/>
        <note>structural</note>
    </ligand>
</feature>
<proteinExistence type="predicted"/>
<feature type="disulfide bond" evidence="10">
    <location>
        <begin position="182"/>
        <end position="203"/>
    </location>
</feature>
<evidence type="ECO:0000256" key="12">
    <source>
        <dbReference type="SAM" id="SignalP"/>
    </source>
</evidence>
<dbReference type="Proteomes" id="UP000663889">
    <property type="component" value="Unassembled WGS sequence"/>
</dbReference>
<keyword evidence="6" id="KW-0325">Glycoprotein</keyword>
<dbReference type="GO" id="GO:0005576">
    <property type="term" value="C:extracellular region"/>
    <property type="evidence" value="ECO:0007669"/>
    <property type="project" value="TreeGrafter"/>
</dbReference>
<evidence type="ECO:0000256" key="1">
    <source>
        <dbReference type="ARBA" id="ARBA00012343"/>
    </source>
</evidence>